<dbReference type="PANTHER" id="PTHR46589">
    <property type="entry name" value="APOPTOTIC CHROMATIN CONDENSATION INDUCER IN THE NUCLEUS"/>
    <property type="match status" value="1"/>
</dbReference>
<evidence type="ECO:0000313" key="3">
    <source>
        <dbReference type="Proteomes" id="UP000009168"/>
    </source>
</evidence>
<dbReference type="EMBL" id="GG662299">
    <property type="protein sequence ID" value="EAS06285.2"/>
    <property type="molecule type" value="Genomic_DNA"/>
</dbReference>
<dbReference type="eggNOG" id="ENOG502T175">
    <property type="taxonomic scope" value="Eukaryota"/>
</dbReference>
<dbReference type="InParanoid" id="I7MJI5"/>
<feature type="region of interest" description="Disordered" evidence="1">
    <location>
        <begin position="1"/>
        <end position="30"/>
    </location>
</feature>
<evidence type="ECO:0000256" key="1">
    <source>
        <dbReference type="SAM" id="MobiDB-lite"/>
    </source>
</evidence>
<dbReference type="GO" id="GO:0008380">
    <property type="term" value="P:RNA splicing"/>
    <property type="evidence" value="ECO:0007669"/>
    <property type="project" value="TreeGrafter"/>
</dbReference>
<accession>I7MJI5</accession>
<dbReference type="KEGG" id="tet:TTHERM_00328660"/>
<dbReference type="GO" id="GO:0071011">
    <property type="term" value="C:precatalytic spliceosome"/>
    <property type="evidence" value="ECO:0007669"/>
    <property type="project" value="TreeGrafter"/>
</dbReference>
<name>I7MJI5_TETTS</name>
<feature type="region of interest" description="Disordered" evidence="1">
    <location>
        <begin position="789"/>
        <end position="876"/>
    </location>
</feature>
<evidence type="ECO:0000313" key="2">
    <source>
        <dbReference type="EMBL" id="EAS06285.2"/>
    </source>
</evidence>
<feature type="compositionally biased region" description="Basic and acidic residues" evidence="1">
    <location>
        <begin position="812"/>
        <end position="861"/>
    </location>
</feature>
<feature type="compositionally biased region" description="Basic residues" evidence="1">
    <location>
        <begin position="945"/>
        <end position="959"/>
    </location>
</feature>
<protein>
    <submittedName>
        <fullName evidence="2">Uncharacterized protein</fullName>
    </submittedName>
</protein>
<dbReference type="GO" id="GO:0061574">
    <property type="term" value="C:ASAP complex"/>
    <property type="evidence" value="ECO:0007669"/>
    <property type="project" value="TreeGrafter"/>
</dbReference>
<dbReference type="RefSeq" id="XP_001026530.2">
    <property type="nucleotide sequence ID" value="XM_001026530.2"/>
</dbReference>
<dbReference type="GeneID" id="7836706"/>
<feature type="compositionally biased region" description="Polar residues" evidence="1">
    <location>
        <begin position="1"/>
        <end position="21"/>
    </location>
</feature>
<gene>
    <name evidence="2" type="ORF">TTHERM_00328660</name>
</gene>
<dbReference type="PANTHER" id="PTHR46589:SF1">
    <property type="entry name" value="APOPTOTIC CHROMATIN CONDENSATION INDUCER IN THE NUCLEUS"/>
    <property type="match status" value="1"/>
</dbReference>
<sequence>MKSNRKPSPSPNQKNNKQGTNPALIFQQPNDKILLLTNKIDQNQAKARNGSNSQQQKKSTKKESQKNYITIVKTNNTQNNEKKIQAQTFNNFSVNIPQEQMKNQLGIKQVQSQNALSANSLNTIESPLQQDMVPGIQNLQPHKGVSMFANITQQQQVSSLSYSQSQAQNSQVVENSQNLKQKQSSPNKYLQNSQFELTYLQEYQQYIDYYNNNQTPYYAFEEITTPQQNNSYQIDEHLNAINALKSKEASIVINNESYQNLNDANKLNKNDYSSRTNLNQSNIPLQQYNLQIQQTPYLNNTNQLSQLLQQNGQNQIQNNSNINNSNTQVDNRMQLSQLQSYLLKSNQIQVQILNNMNKRPLFNHITDNQLLQNQTQLNQENQYPLTQKQLSEINLKMKEHRDYNQGLPNVSQIAIQKRWEVFDLPFKNTIASLISEKGQTYIYKFDPQGSLPDLAKYKLNYKFTNIPCANIAIDQKNGRLFVYDNDGNLLVFSQDLEFNEGKPIIKLSLEERFPRKNPTLFVKTYDNYTLVFVIGGFFRQQTYSNIKVFKIERRNASIRYELSINMMKRRRNPIVFSYSVKNTTNTNGSVQNQIGATSGKLNSVHQNTIETEKEYLILLGGNSYDPESDANITGEFIEIDKIHTLINQRNNLSIDITDFIKIRLHSSFDDSYEISAYLTQGYIVTWHNEEQEKTKLLIFQEKLKNVLEIKKIDLGLSKSSTFGILDIVYSDIIHKGHKGLMRIEQDYLSYFNQKGQDIHIISLKEGTEVYSTKKKTNFFKPKGVQNNTLSNLVKQKDQEEEEVEEESEDEEVTQKKQQQEKEESKKLEQAEQVENAKKESDKNIDAKDTKEQSQTLSERKNGNVNNLSPDNILSNNKLLSYDQNPFIESKRDYKDDELKQLAENEQQKKEEENKNKEKDKDKKDQDEGEEQEDEEEQEEEEVQKKKEKNKKMQKNKNKKSNQNVNSKINKFCKCKCKCNIFQMSFFL</sequence>
<feature type="compositionally biased region" description="Basic and acidic residues" evidence="1">
    <location>
        <begin position="890"/>
        <end position="925"/>
    </location>
</feature>
<keyword evidence="3" id="KW-1185">Reference proteome</keyword>
<feature type="compositionally biased region" description="Acidic residues" evidence="1">
    <location>
        <begin position="926"/>
        <end position="941"/>
    </location>
</feature>
<dbReference type="AlphaFoldDB" id="I7MJI5"/>
<organism evidence="2 3">
    <name type="scientific">Tetrahymena thermophila (strain SB210)</name>
    <dbReference type="NCBI Taxonomy" id="312017"/>
    <lineage>
        <taxon>Eukaryota</taxon>
        <taxon>Sar</taxon>
        <taxon>Alveolata</taxon>
        <taxon>Ciliophora</taxon>
        <taxon>Intramacronucleata</taxon>
        <taxon>Oligohymenophorea</taxon>
        <taxon>Hymenostomatida</taxon>
        <taxon>Tetrahymenina</taxon>
        <taxon>Tetrahymenidae</taxon>
        <taxon>Tetrahymena</taxon>
    </lineage>
</organism>
<feature type="region of interest" description="Disordered" evidence="1">
    <location>
        <begin position="43"/>
        <end position="67"/>
    </location>
</feature>
<feature type="region of interest" description="Disordered" evidence="1">
    <location>
        <begin position="890"/>
        <end position="962"/>
    </location>
</feature>
<feature type="compositionally biased region" description="Acidic residues" evidence="1">
    <location>
        <begin position="798"/>
        <end position="811"/>
    </location>
</feature>
<dbReference type="InterPro" id="IPR052793">
    <property type="entry name" value="EJC-associated_protein"/>
</dbReference>
<dbReference type="Proteomes" id="UP000009168">
    <property type="component" value="Unassembled WGS sequence"/>
</dbReference>
<dbReference type="GO" id="GO:0003723">
    <property type="term" value="F:RNA binding"/>
    <property type="evidence" value="ECO:0007669"/>
    <property type="project" value="TreeGrafter"/>
</dbReference>
<feature type="compositionally biased region" description="Polar residues" evidence="1">
    <location>
        <begin position="862"/>
        <end position="876"/>
    </location>
</feature>
<reference evidence="3" key="1">
    <citation type="journal article" date="2006" name="PLoS Biol.">
        <title>Macronuclear genome sequence of the ciliate Tetrahymena thermophila, a model eukaryote.</title>
        <authorList>
            <person name="Eisen J.A."/>
            <person name="Coyne R.S."/>
            <person name="Wu M."/>
            <person name="Wu D."/>
            <person name="Thiagarajan M."/>
            <person name="Wortman J.R."/>
            <person name="Badger J.H."/>
            <person name="Ren Q."/>
            <person name="Amedeo P."/>
            <person name="Jones K.M."/>
            <person name="Tallon L.J."/>
            <person name="Delcher A.L."/>
            <person name="Salzberg S.L."/>
            <person name="Silva J.C."/>
            <person name="Haas B.J."/>
            <person name="Majoros W.H."/>
            <person name="Farzad M."/>
            <person name="Carlton J.M."/>
            <person name="Smith R.K. Jr."/>
            <person name="Garg J."/>
            <person name="Pearlman R.E."/>
            <person name="Karrer K.M."/>
            <person name="Sun L."/>
            <person name="Manning G."/>
            <person name="Elde N.C."/>
            <person name="Turkewitz A.P."/>
            <person name="Asai D.J."/>
            <person name="Wilkes D.E."/>
            <person name="Wang Y."/>
            <person name="Cai H."/>
            <person name="Collins K."/>
            <person name="Stewart B.A."/>
            <person name="Lee S.R."/>
            <person name="Wilamowska K."/>
            <person name="Weinberg Z."/>
            <person name="Ruzzo W.L."/>
            <person name="Wloga D."/>
            <person name="Gaertig J."/>
            <person name="Frankel J."/>
            <person name="Tsao C.-C."/>
            <person name="Gorovsky M.A."/>
            <person name="Keeling P.J."/>
            <person name="Waller R.F."/>
            <person name="Patron N.J."/>
            <person name="Cherry J.M."/>
            <person name="Stover N.A."/>
            <person name="Krieger C.J."/>
            <person name="del Toro C."/>
            <person name="Ryder H.F."/>
            <person name="Williamson S.C."/>
            <person name="Barbeau R.A."/>
            <person name="Hamilton E.P."/>
            <person name="Orias E."/>
        </authorList>
    </citation>
    <scope>NUCLEOTIDE SEQUENCE [LARGE SCALE GENOMIC DNA]</scope>
    <source>
        <strain evidence="3">SB210</strain>
    </source>
</reference>
<feature type="compositionally biased region" description="Low complexity" evidence="1">
    <location>
        <begin position="168"/>
        <end position="178"/>
    </location>
</feature>
<feature type="region of interest" description="Disordered" evidence="1">
    <location>
        <begin position="168"/>
        <end position="187"/>
    </location>
</feature>
<proteinExistence type="predicted"/>